<proteinExistence type="predicted"/>
<dbReference type="Pfam" id="PF19371">
    <property type="entry name" value="DUF5946"/>
    <property type="match status" value="1"/>
</dbReference>
<gene>
    <name evidence="1" type="ORF">ACFPQ4_12305</name>
</gene>
<dbReference type="Proteomes" id="UP001596108">
    <property type="component" value="Unassembled WGS sequence"/>
</dbReference>
<reference evidence="2" key="1">
    <citation type="journal article" date="2019" name="Int. J. Syst. Evol. Microbiol.">
        <title>The Global Catalogue of Microorganisms (GCM) 10K type strain sequencing project: providing services to taxonomists for standard genome sequencing and annotation.</title>
        <authorList>
            <consortium name="The Broad Institute Genomics Platform"/>
            <consortium name="The Broad Institute Genome Sequencing Center for Infectious Disease"/>
            <person name="Wu L."/>
            <person name="Ma J."/>
        </authorList>
    </citation>
    <scope>NUCLEOTIDE SEQUENCE [LARGE SCALE GENOMIC DNA]</scope>
    <source>
        <strain evidence="2">CGMCC 1.18578</strain>
    </source>
</reference>
<dbReference type="InterPro" id="IPR045990">
    <property type="entry name" value="DUF5946"/>
</dbReference>
<organism evidence="1 2">
    <name type="scientific">Cohnella yongneupensis</name>
    <dbReference type="NCBI Taxonomy" id="425006"/>
    <lineage>
        <taxon>Bacteria</taxon>
        <taxon>Bacillati</taxon>
        <taxon>Bacillota</taxon>
        <taxon>Bacilli</taxon>
        <taxon>Bacillales</taxon>
        <taxon>Paenibacillaceae</taxon>
        <taxon>Cohnella</taxon>
    </lineage>
</organism>
<protein>
    <submittedName>
        <fullName evidence="1">DUF5946 family protein</fullName>
    </submittedName>
</protein>
<dbReference type="EMBL" id="JBHSNC010000038">
    <property type="protein sequence ID" value="MFC5530210.1"/>
    <property type="molecule type" value="Genomic_DNA"/>
</dbReference>
<comment type="caution">
    <text evidence="1">The sequence shown here is derived from an EMBL/GenBank/DDBJ whole genome shotgun (WGS) entry which is preliminary data.</text>
</comment>
<name>A0ABW0QZC0_9BACL</name>
<evidence type="ECO:0000313" key="1">
    <source>
        <dbReference type="EMBL" id="MFC5530210.1"/>
    </source>
</evidence>
<keyword evidence="2" id="KW-1185">Reference proteome</keyword>
<sequence>MKATTCPGCGVALPDLGLEVPERFEATGECRAAYDALTAYHLTREDPDFHHQIAVDCYGAQHAGERCKPIGIVFSLVGLCLLLEHSYTGRRIQLAHTQLSHERMQWPTLAPLGPITGMTVQDVLLEEAGVARDLALYDWAASVWAGWRHEHERVRDICSRLLIRD</sequence>
<evidence type="ECO:0000313" key="2">
    <source>
        <dbReference type="Proteomes" id="UP001596108"/>
    </source>
</evidence>
<dbReference type="RefSeq" id="WP_378112151.1">
    <property type="nucleotide sequence ID" value="NZ_JBHSNC010000038.1"/>
</dbReference>
<accession>A0ABW0QZC0</accession>